<keyword evidence="2" id="KW-1185">Reference proteome</keyword>
<dbReference type="EMBL" id="FWXS01000005">
    <property type="protein sequence ID" value="SMC66290.1"/>
    <property type="molecule type" value="Genomic_DNA"/>
</dbReference>
<evidence type="ECO:0008006" key="3">
    <source>
        <dbReference type="Google" id="ProtNLM"/>
    </source>
</evidence>
<proteinExistence type="predicted"/>
<evidence type="ECO:0000313" key="2">
    <source>
        <dbReference type="Proteomes" id="UP000192393"/>
    </source>
</evidence>
<dbReference type="Proteomes" id="UP000192393">
    <property type="component" value="Unassembled WGS sequence"/>
</dbReference>
<gene>
    <name evidence="1" type="ORF">SAMN06296427_105200</name>
</gene>
<reference evidence="1 2" key="1">
    <citation type="submission" date="2017-04" db="EMBL/GenBank/DDBJ databases">
        <authorList>
            <person name="Afonso C.L."/>
            <person name="Miller P.J."/>
            <person name="Scott M.A."/>
            <person name="Spackman E."/>
            <person name="Goraichik I."/>
            <person name="Dimitrov K.M."/>
            <person name="Suarez D.L."/>
            <person name="Swayne D.E."/>
        </authorList>
    </citation>
    <scope>NUCLEOTIDE SEQUENCE [LARGE SCALE GENOMIC DNA]</scope>
    <source>
        <strain evidence="1 2">CGMCC 1.12708</strain>
    </source>
</reference>
<dbReference type="RefSeq" id="WP_084017403.1">
    <property type="nucleotide sequence ID" value="NZ_FWXS01000005.1"/>
</dbReference>
<evidence type="ECO:0000313" key="1">
    <source>
        <dbReference type="EMBL" id="SMC66290.1"/>
    </source>
</evidence>
<dbReference type="AlphaFoldDB" id="A0A1W2B0G8"/>
<dbReference type="OrthoDB" id="1451351at2"/>
<accession>A0A1W2B0G8</accession>
<organism evidence="1 2">
    <name type="scientific">Moheibacter sediminis</name>
    <dbReference type="NCBI Taxonomy" id="1434700"/>
    <lineage>
        <taxon>Bacteria</taxon>
        <taxon>Pseudomonadati</taxon>
        <taxon>Bacteroidota</taxon>
        <taxon>Flavobacteriia</taxon>
        <taxon>Flavobacteriales</taxon>
        <taxon>Weeksellaceae</taxon>
        <taxon>Moheibacter</taxon>
    </lineage>
</organism>
<sequence length="136" mass="15005">MKKLLILLSIGMMIVSCGKKENTAPGELSETDIENMEETSQINSENIEYEGTFKGKIKGKDVELKIDGDAFELTENGKRAHGSWAKLGDGTSIELEPKGGTVSVKVYGYSDNDTWVAMNDDATLPEIEEYLKRIPD</sequence>
<name>A0A1W2B0G8_9FLAO</name>
<dbReference type="STRING" id="1434700.SAMN06296427_105200"/>
<protein>
    <recommendedName>
        <fullName evidence="3">Lipoprotein</fullName>
    </recommendedName>
</protein>
<dbReference type="PROSITE" id="PS51257">
    <property type="entry name" value="PROKAR_LIPOPROTEIN"/>
    <property type="match status" value="1"/>
</dbReference>